<dbReference type="SUPFAM" id="SSF49785">
    <property type="entry name" value="Galactose-binding domain-like"/>
    <property type="match status" value="1"/>
</dbReference>
<dbReference type="Proteomes" id="UP000179807">
    <property type="component" value="Unassembled WGS sequence"/>
</dbReference>
<dbReference type="InterPro" id="IPR008979">
    <property type="entry name" value="Galactose-bd-like_sf"/>
</dbReference>
<dbReference type="Pfam" id="PF00754">
    <property type="entry name" value="F5_F8_type_C"/>
    <property type="match status" value="1"/>
</dbReference>
<reference evidence="2" key="1">
    <citation type="submission" date="2016-10" db="EMBL/GenBank/DDBJ databases">
        <authorList>
            <person name="Benchimol M."/>
            <person name="Almeida L.G."/>
            <person name="Vasconcelos A.T."/>
            <person name="Perreira-Neves A."/>
            <person name="Rosa I.A."/>
            <person name="Tasca T."/>
            <person name="Bogo M.R."/>
            <person name="de Souza W."/>
        </authorList>
    </citation>
    <scope>NUCLEOTIDE SEQUENCE [LARGE SCALE GENOMIC DNA]</scope>
    <source>
        <strain evidence="2">K</strain>
    </source>
</reference>
<gene>
    <name evidence="2" type="ORF">TRFO_10435</name>
</gene>
<protein>
    <recommendedName>
        <fullName evidence="1">F5/8 type C domain-containing protein</fullName>
    </recommendedName>
</protein>
<dbReference type="VEuPathDB" id="TrichDB:TRFO_10435"/>
<dbReference type="GeneID" id="94830157"/>
<dbReference type="OrthoDB" id="19132at2759"/>
<dbReference type="EMBL" id="MLAK01001237">
    <property type="protein sequence ID" value="OHS95546.1"/>
    <property type="molecule type" value="Genomic_DNA"/>
</dbReference>
<dbReference type="PANTHER" id="PTHR47457">
    <property type="entry name" value="OS05G0345500 PROTEIN"/>
    <property type="match status" value="1"/>
</dbReference>
<accession>A0A1J4J8M7</accession>
<dbReference type="InterPro" id="IPR000421">
    <property type="entry name" value="FA58C"/>
</dbReference>
<dbReference type="PANTHER" id="PTHR47457:SF1">
    <property type="entry name" value="BTB DOMAIN-CONTAINING PROTEIN-RELATED"/>
    <property type="match status" value="1"/>
</dbReference>
<comment type="caution">
    <text evidence="2">The sequence shown here is derived from an EMBL/GenBank/DDBJ whole genome shotgun (WGS) entry which is preliminary data.</text>
</comment>
<feature type="domain" description="F5/8 type C" evidence="1">
    <location>
        <begin position="63"/>
        <end position="161"/>
    </location>
</feature>
<dbReference type="RefSeq" id="XP_068348683.1">
    <property type="nucleotide sequence ID" value="XM_068495453.1"/>
</dbReference>
<evidence type="ECO:0000259" key="1">
    <source>
        <dbReference type="Pfam" id="PF00754"/>
    </source>
</evidence>
<evidence type="ECO:0000313" key="2">
    <source>
        <dbReference type="EMBL" id="OHS95546.1"/>
    </source>
</evidence>
<sequence length="186" mass="21521">MSDTSFTANFDGQAQFKGIISTIRDRCGGNPCDKDEIEIIAPTETHPEYPLRNLVEFTDLLDKCYWNFACYDPKDDENWLIFDFHENHKVSLNGYTIRSGGSSHPKGWRIEGSNDRENWTLIHEVENCNTLNAPRKTQTFQIEGGEVAPVRYIKYVQTQNQSPKPERKYRINLKAIEFFGQYITCA</sequence>
<dbReference type="Gene3D" id="2.60.120.260">
    <property type="entry name" value="Galactose-binding domain-like"/>
    <property type="match status" value="1"/>
</dbReference>
<name>A0A1J4J8M7_9EUKA</name>
<evidence type="ECO:0000313" key="3">
    <source>
        <dbReference type="Proteomes" id="UP000179807"/>
    </source>
</evidence>
<proteinExistence type="predicted"/>
<organism evidence="2 3">
    <name type="scientific">Tritrichomonas foetus</name>
    <dbReference type="NCBI Taxonomy" id="1144522"/>
    <lineage>
        <taxon>Eukaryota</taxon>
        <taxon>Metamonada</taxon>
        <taxon>Parabasalia</taxon>
        <taxon>Tritrichomonadida</taxon>
        <taxon>Tritrichomonadidae</taxon>
        <taxon>Tritrichomonas</taxon>
    </lineage>
</organism>
<keyword evidence="3" id="KW-1185">Reference proteome</keyword>
<dbReference type="AlphaFoldDB" id="A0A1J4J8M7"/>